<protein>
    <submittedName>
        <fullName evidence="9">Glycosyl transferase</fullName>
    </submittedName>
</protein>
<dbReference type="GO" id="GO:0071555">
    <property type="term" value="P:cell wall organization"/>
    <property type="evidence" value="ECO:0007669"/>
    <property type="project" value="UniProtKB-KW"/>
</dbReference>
<evidence type="ECO:0000313" key="9">
    <source>
        <dbReference type="EMBL" id="PEG38415.1"/>
    </source>
</evidence>
<keyword evidence="4 9" id="KW-0808">Transferase</keyword>
<keyword evidence="3" id="KW-0328">Glycosyltransferase</keyword>
<feature type="domain" description="Galactofuranosyltransferase-2 C-terminal" evidence="7">
    <location>
        <begin position="434"/>
        <end position="615"/>
    </location>
</feature>
<dbReference type="Pfam" id="PF13641">
    <property type="entry name" value="Glyco_tranf_2_3"/>
    <property type="match status" value="1"/>
</dbReference>
<evidence type="ECO:0000259" key="6">
    <source>
        <dbReference type="Pfam" id="PF17994"/>
    </source>
</evidence>
<evidence type="ECO:0000256" key="3">
    <source>
        <dbReference type="ARBA" id="ARBA00022676"/>
    </source>
</evidence>
<dbReference type="InterPro" id="IPR029044">
    <property type="entry name" value="Nucleotide-diphossugar_trans"/>
</dbReference>
<dbReference type="EMBL" id="BLKS01000001">
    <property type="protein sequence ID" value="GFG53863.1"/>
    <property type="molecule type" value="Genomic_DNA"/>
</dbReference>
<organism evidence="9 10">
    <name type="scientific">Mycolicibacterium agri</name>
    <name type="common">Mycobacterium agri</name>
    <dbReference type="NCBI Taxonomy" id="36811"/>
    <lineage>
        <taxon>Bacteria</taxon>
        <taxon>Bacillati</taxon>
        <taxon>Actinomycetota</taxon>
        <taxon>Actinomycetes</taxon>
        <taxon>Mycobacteriales</taxon>
        <taxon>Mycobacteriaceae</taxon>
        <taxon>Mycolicibacterium</taxon>
    </lineage>
</organism>
<dbReference type="SUPFAM" id="SSF53448">
    <property type="entry name" value="Nucleotide-diphospho-sugar transferases"/>
    <property type="match status" value="1"/>
</dbReference>
<dbReference type="RefSeq" id="WP_097940556.1">
    <property type="nucleotide sequence ID" value="NZ_BLKS01000001.1"/>
</dbReference>
<evidence type="ECO:0000313" key="10">
    <source>
        <dbReference type="Proteomes" id="UP000220914"/>
    </source>
</evidence>
<dbReference type="PANTHER" id="PTHR43179">
    <property type="entry name" value="RHAMNOSYLTRANSFERASE WBBL"/>
    <property type="match status" value="1"/>
</dbReference>
<reference evidence="8" key="3">
    <citation type="submission" date="2020-02" db="EMBL/GenBank/DDBJ databases">
        <authorList>
            <person name="Matsumoto Y."/>
            <person name="Motooka D."/>
            <person name="Nakamura S."/>
        </authorList>
    </citation>
    <scope>NUCLEOTIDE SEQUENCE</scope>
    <source>
        <strain evidence="8">JCM 6377</strain>
    </source>
</reference>
<evidence type="ECO:0000313" key="11">
    <source>
        <dbReference type="Proteomes" id="UP000465302"/>
    </source>
</evidence>
<evidence type="ECO:0000256" key="4">
    <source>
        <dbReference type="ARBA" id="ARBA00022679"/>
    </source>
</evidence>
<gene>
    <name evidence="9" type="ORF">CQY20_13345</name>
    <name evidence="8" type="ORF">MAGR_53040</name>
</gene>
<dbReference type="InterPro" id="IPR045699">
    <property type="entry name" value="GlfT2_C"/>
</dbReference>
<sequence length="616" mass="68276">MTERGALIEHAAPERLVVARGLFTGPSAQVPDEMYARIVRGKAHRERNALHLEKGATVDTNTYFGRLPASYFQRWTTAPEIQLKLVFDAAGPATVLLRASDAGGTERTVTSTEVDGTGTAVLSARLNEFVDGGALWMECRAVGGPLRVTDLEWMVPGPEKIRPAAIAICTFNRADDCATNLATIAGDKSLLAGIDAIYVADQGNDAVETRQLFRDVAAQLGDKLVYLRQDNLGGAGGFARGLYEISGISDHANVILMDDDILLEPDTVLRLNAFANLTPHPTIVGAQMLYLKNTKQLHVSAEQTEMHRLRAGRWAPNALHNANMLKHRQDQRVDAEYNAWWSCLIPSEVISAIGLPIPMFFQWDDIEYGLRAAEAGFPTTTLPNAGVWHADFHWKDRDEFIRYFSVRNALITYAAHGNIDGKTTSRWLAREITECLVAMQYGLAYTMIRGIEDFLKGPEVLHDGGPAALAAIRAERSEFPETKVHPAVKIDELTGGVVPRIVPIGHRPRKDRINLVLAKRIIYQWLGRAIPGPVAITAAHNEWWHVSLFDCAVVTDASQTGVRIRRRDKKKLKMLALRAAKVLRQLSKEAPDVQEKWRAALPELTNRDNWGRLFSA</sequence>
<dbReference type="EMBL" id="PDCP01000020">
    <property type="protein sequence ID" value="PEG38415.1"/>
    <property type="molecule type" value="Genomic_DNA"/>
</dbReference>
<dbReference type="PANTHER" id="PTHR43179:SF12">
    <property type="entry name" value="GALACTOFURANOSYLTRANSFERASE GLFT2"/>
    <property type="match status" value="1"/>
</dbReference>
<dbReference type="AlphaFoldDB" id="A0A2A7N2Z7"/>
<dbReference type="Pfam" id="PF19320">
    <property type="entry name" value="GlfT2_domain3"/>
    <property type="match status" value="1"/>
</dbReference>
<dbReference type="InterPro" id="IPR040492">
    <property type="entry name" value="GlfT2_N"/>
</dbReference>
<evidence type="ECO:0000256" key="1">
    <source>
        <dbReference type="ARBA" id="ARBA00004776"/>
    </source>
</evidence>
<name>A0A2A7N2Z7_MYCAG</name>
<evidence type="ECO:0000256" key="2">
    <source>
        <dbReference type="ARBA" id="ARBA00006739"/>
    </source>
</evidence>
<dbReference type="Pfam" id="PF17994">
    <property type="entry name" value="Glft2_N"/>
    <property type="match status" value="1"/>
</dbReference>
<dbReference type="Proteomes" id="UP000465302">
    <property type="component" value="Unassembled WGS sequence"/>
</dbReference>
<comment type="caution">
    <text evidence="9">The sequence shown here is derived from an EMBL/GenBank/DDBJ whole genome shotgun (WGS) entry which is preliminary data.</text>
</comment>
<dbReference type="Gene3D" id="3.90.550.60">
    <property type="match status" value="1"/>
</dbReference>
<keyword evidence="10" id="KW-1185">Reference proteome</keyword>
<evidence type="ECO:0000313" key="8">
    <source>
        <dbReference type="EMBL" id="GFG53863.1"/>
    </source>
</evidence>
<reference evidence="8 11" key="2">
    <citation type="journal article" date="2019" name="Emerg. Microbes Infect.">
        <title>Comprehensive subspecies identification of 175 nontuberculous mycobacteria species based on 7547 genomic profiles.</title>
        <authorList>
            <person name="Matsumoto Y."/>
            <person name="Kinjo T."/>
            <person name="Motooka D."/>
            <person name="Nabeya D."/>
            <person name="Jung N."/>
            <person name="Uechi K."/>
            <person name="Horii T."/>
            <person name="Iida T."/>
            <person name="Fujita J."/>
            <person name="Nakamura S."/>
        </authorList>
    </citation>
    <scope>NUCLEOTIDE SEQUENCE [LARGE SCALE GENOMIC DNA]</scope>
    <source>
        <strain evidence="8 11">JCM 6377</strain>
    </source>
</reference>
<evidence type="ECO:0000256" key="5">
    <source>
        <dbReference type="ARBA" id="ARBA00023316"/>
    </source>
</evidence>
<reference evidence="9 10" key="1">
    <citation type="submission" date="2017-10" db="EMBL/GenBank/DDBJ databases">
        <title>The new phylogeny of genus Mycobacterium.</title>
        <authorList>
            <person name="Tortoli E."/>
            <person name="Trovato A."/>
            <person name="Cirillo D.M."/>
        </authorList>
    </citation>
    <scope>NUCLEOTIDE SEQUENCE [LARGE SCALE GENOMIC DNA]</scope>
    <source>
        <strain evidence="9 10">CCUG37673</strain>
    </source>
</reference>
<dbReference type="OrthoDB" id="3225550at2"/>
<feature type="domain" description="Galactofuranosyltransferase GlfT2 N-terminal" evidence="6">
    <location>
        <begin position="44"/>
        <end position="154"/>
    </location>
</feature>
<comment type="similarity">
    <text evidence="2">Belongs to the glycosyltransferase 2 family.</text>
</comment>
<dbReference type="GO" id="GO:0016757">
    <property type="term" value="F:glycosyltransferase activity"/>
    <property type="evidence" value="ECO:0007669"/>
    <property type="project" value="UniProtKB-KW"/>
</dbReference>
<keyword evidence="5" id="KW-0961">Cell wall biogenesis/degradation</keyword>
<dbReference type="Proteomes" id="UP000220914">
    <property type="component" value="Unassembled WGS sequence"/>
</dbReference>
<proteinExistence type="inferred from homology"/>
<comment type="pathway">
    <text evidence="1">Cell wall biogenesis; cell wall polysaccharide biosynthesis.</text>
</comment>
<accession>A0A2A7N2Z7</accession>
<evidence type="ECO:0000259" key="7">
    <source>
        <dbReference type="Pfam" id="PF19320"/>
    </source>
</evidence>